<dbReference type="EMBL" id="CAJPDT010000126">
    <property type="protein sequence ID" value="CAF9939997.1"/>
    <property type="molecule type" value="Genomic_DNA"/>
</dbReference>
<feature type="compositionally biased region" description="Basic and acidic residues" evidence="1">
    <location>
        <begin position="1"/>
        <end position="21"/>
    </location>
</feature>
<dbReference type="InterPro" id="IPR038763">
    <property type="entry name" value="DHH_sf"/>
</dbReference>
<protein>
    <recommendedName>
        <fullName evidence="2">DDH domain-containing protein</fullName>
    </recommendedName>
</protein>
<dbReference type="InterPro" id="IPR001667">
    <property type="entry name" value="DDH_dom"/>
</dbReference>
<dbReference type="PANTHER" id="PTHR30255:SF2">
    <property type="entry name" value="SINGLE-STRANDED-DNA-SPECIFIC EXONUCLEASE RECJ"/>
    <property type="match status" value="1"/>
</dbReference>
<evidence type="ECO:0000313" key="4">
    <source>
        <dbReference type="Proteomes" id="UP000664534"/>
    </source>
</evidence>
<feature type="region of interest" description="Disordered" evidence="1">
    <location>
        <begin position="1"/>
        <end position="29"/>
    </location>
</feature>
<keyword evidence="4" id="KW-1185">Reference proteome</keyword>
<feature type="domain" description="DDH" evidence="2">
    <location>
        <begin position="62"/>
        <end position="166"/>
    </location>
</feature>
<name>A0A8H3J3E6_9LECA</name>
<organism evidence="3 4">
    <name type="scientific">Imshaugia aleurites</name>
    <dbReference type="NCBI Taxonomy" id="172621"/>
    <lineage>
        <taxon>Eukaryota</taxon>
        <taxon>Fungi</taxon>
        <taxon>Dikarya</taxon>
        <taxon>Ascomycota</taxon>
        <taxon>Pezizomycotina</taxon>
        <taxon>Lecanoromycetes</taxon>
        <taxon>OSLEUM clade</taxon>
        <taxon>Lecanoromycetidae</taxon>
        <taxon>Lecanorales</taxon>
        <taxon>Lecanorineae</taxon>
        <taxon>Parmeliaceae</taxon>
        <taxon>Imshaugia</taxon>
    </lineage>
</organism>
<dbReference type="Proteomes" id="UP000664534">
    <property type="component" value="Unassembled WGS sequence"/>
</dbReference>
<evidence type="ECO:0000256" key="1">
    <source>
        <dbReference type="SAM" id="MobiDB-lite"/>
    </source>
</evidence>
<reference evidence="3" key="1">
    <citation type="submission" date="2021-03" db="EMBL/GenBank/DDBJ databases">
        <authorList>
            <person name="Tagirdzhanova G."/>
        </authorList>
    </citation>
    <scope>NUCLEOTIDE SEQUENCE</scope>
</reference>
<dbReference type="PANTHER" id="PTHR30255">
    <property type="entry name" value="SINGLE-STRANDED-DNA-SPECIFIC EXONUCLEASE RECJ"/>
    <property type="match status" value="1"/>
</dbReference>
<dbReference type="GO" id="GO:0004527">
    <property type="term" value="F:exonuclease activity"/>
    <property type="evidence" value="ECO:0007669"/>
    <property type="project" value="UniProtKB-KW"/>
</dbReference>
<dbReference type="SUPFAM" id="SSF64182">
    <property type="entry name" value="DHH phosphoesterases"/>
    <property type="match status" value="1"/>
</dbReference>
<proteinExistence type="predicted"/>
<evidence type="ECO:0000313" key="3">
    <source>
        <dbReference type="EMBL" id="CAF9939997.1"/>
    </source>
</evidence>
<dbReference type="InterPro" id="IPR051673">
    <property type="entry name" value="SSDNA_exonuclease_RecJ"/>
</dbReference>
<gene>
    <name evidence="3" type="ORF">IMSHALPRED_001708</name>
</gene>
<sequence>MKRKATDSDTNSKAKRQREPEADYCDVIPRKDGKGNALWPASEQSIERARSFLKECAASQSKTLIVPDKDADGLDAGVIIYKTLIALGLSPDLLDVHLINKNVSVHDEMERAAMLAKNPKCIIVVDQGSRAAPPVVDSVDTKSLIIDHHLSDEFPENAIVRYSLSKIKPTN</sequence>
<dbReference type="Pfam" id="PF01368">
    <property type="entry name" value="DHH"/>
    <property type="match status" value="1"/>
</dbReference>
<comment type="caution">
    <text evidence="3">The sequence shown here is derived from an EMBL/GenBank/DDBJ whole genome shotgun (WGS) entry which is preliminary data.</text>
</comment>
<dbReference type="Gene3D" id="3.90.1640.30">
    <property type="match status" value="1"/>
</dbReference>
<dbReference type="OrthoDB" id="284473at2759"/>
<evidence type="ECO:0000259" key="2">
    <source>
        <dbReference type="Pfam" id="PF01368"/>
    </source>
</evidence>
<dbReference type="AlphaFoldDB" id="A0A8H3J3E6"/>
<accession>A0A8H3J3E6</accession>